<reference evidence="3 4" key="1">
    <citation type="journal article" date="2011" name="Stand. Genomic Sci.">
        <title>Non-contiguous finished genome sequence and contextual data of the filamentous soil bacterium Ktedonobacter racemifer type strain (SOSP1-21).</title>
        <authorList>
            <person name="Chang Y.J."/>
            <person name="Land M."/>
            <person name="Hauser L."/>
            <person name="Chertkov O."/>
            <person name="Del Rio T.G."/>
            <person name="Nolan M."/>
            <person name="Copeland A."/>
            <person name="Tice H."/>
            <person name="Cheng J.F."/>
            <person name="Lucas S."/>
            <person name="Han C."/>
            <person name="Goodwin L."/>
            <person name="Pitluck S."/>
            <person name="Ivanova N."/>
            <person name="Ovchinikova G."/>
            <person name="Pati A."/>
            <person name="Chen A."/>
            <person name="Palaniappan K."/>
            <person name="Mavromatis K."/>
            <person name="Liolios K."/>
            <person name="Brettin T."/>
            <person name="Fiebig A."/>
            <person name="Rohde M."/>
            <person name="Abt B."/>
            <person name="Goker M."/>
            <person name="Detter J.C."/>
            <person name="Woyke T."/>
            <person name="Bristow J."/>
            <person name="Eisen J.A."/>
            <person name="Markowitz V."/>
            <person name="Hugenholtz P."/>
            <person name="Kyrpides N.C."/>
            <person name="Klenk H.P."/>
            <person name="Lapidus A."/>
        </authorList>
    </citation>
    <scope>NUCLEOTIDE SEQUENCE [LARGE SCALE GENOMIC DNA]</scope>
    <source>
        <strain evidence="4">DSM 44963</strain>
    </source>
</reference>
<dbReference type="GO" id="GO:0008168">
    <property type="term" value="F:methyltransferase activity"/>
    <property type="evidence" value="ECO:0007669"/>
    <property type="project" value="UniProtKB-KW"/>
</dbReference>
<dbReference type="STRING" id="485913.Krac_3614"/>
<dbReference type="OrthoDB" id="9783256at2"/>
<evidence type="ECO:0000256" key="1">
    <source>
        <dbReference type="ARBA" id="ARBA00022679"/>
    </source>
</evidence>
<organism evidence="3 4">
    <name type="scientific">Ktedonobacter racemifer DSM 44963</name>
    <dbReference type="NCBI Taxonomy" id="485913"/>
    <lineage>
        <taxon>Bacteria</taxon>
        <taxon>Bacillati</taxon>
        <taxon>Chloroflexota</taxon>
        <taxon>Ktedonobacteria</taxon>
        <taxon>Ktedonobacterales</taxon>
        <taxon>Ktedonobacteraceae</taxon>
        <taxon>Ktedonobacter</taxon>
    </lineage>
</organism>
<dbReference type="SUPFAM" id="SSF53335">
    <property type="entry name" value="S-adenosyl-L-methionine-dependent methyltransferases"/>
    <property type="match status" value="1"/>
</dbReference>
<dbReference type="GO" id="GO:0032259">
    <property type="term" value="P:methylation"/>
    <property type="evidence" value="ECO:0007669"/>
    <property type="project" value="UniProtKB-KW"/>
</dbReference>
<dbReference type="InParanoid" id="D6U297"/>
<gene>
    <name evidence="3" type="ORF">Krac_3614</name>
</gene>
<feature type="domain" description="Methyltransferase" evidence="2">
    <location>
        <begin position="40"/>
        <end position="132"/>
    </location>
</feature>
<dbReference type="CDD" id="cd02440">
    <property type="entry name" value="AdoMet_MTases"/>
    <property type="match status" value="1"/>
</dbReference>
<proteinExistence type="predicted"/>
<dbReference type="Pfam" id="PF13649">
    <property type="entry name" value="Methyltransf_25"/>
    <property type="match status" value="1"/>
</dbReference>
<evidence type="ECO:0000313" key="3">
    <source>
        <dbReference type="EMBL" id="EFH82765.1"/>
    </source>
</evidence>
<protein>
    <submittedName>
        <fullName evidence="3">Methyltransferase type 11</fullName>
    </submittedName>
</protein>
<keyword evidence="1 3" id="KW-0808">Transferase</keyword>
<dbReference type="Gene3D" id="3.40.50.150">
    <property type="entry name" value="Vaccinia Virus protein VP39"/>
    <property type="match status" value="1"/>
</dbReference>
<accession>D6U297</accession>
<keyword evidence="3" id="KW-0489">Methyltransferase</keyword>
<dbReference type="AlphaFoldDB" id="D6U297"/>
<dbReference type="RefSeq" id="WP_007921138.1">
    <property type="nucleotide sequence ID" value="NZ_ADVG01000004.1"/>
</dbReference>
<dbReference type="eggNOG" id="COG2226">
    <property type="taxonomic scope" value="Bacteria"/>
</dbReference>
<sequence length="243" mass="27408">MADKLFEDPRLAVIYDPFDPDRSDLEAYESMVDEFGARSVLDIGCGTGIFACRLAARGFEVSGLDPAEASLKVAQTKPWSDRVKWIHGNALNLPPLTIDLATMTANVAQVFLTDEEWKETLLAVRAVLRPGGRLVFETRNPKAQAWLKWNRENTYKRVDIPNCGVVEGWVDVTDVQNSFVSFRWTYIFESDGAVITSDSTLRFRSREEITNSLRAVGMSLDEVREAPDRPGREFVFIARRPTT</sequence>
<dbReference type="Proteomes" id="UP000004508">
    <property type="component" value="Unassembled WGS sequence"/>
</dbReference>
<dbReference type="InterPro" id="IPR041698">
    <property type="entry name" value="Methyltransf_25"/>
</dbReference>
<dbReference type="PANTHER" id="PTHR43861">
    <property type="entry name" value="TRANS-ACONITATE 2-METHYLTRANSFERASE-RELATED"/>
    <property type="match status" value="1"/>
</dbReference>
<dbReference type="EMBL" id="ADVG01000004">
    <property type="protein sequence ID" value="EFH82765.1"/>
    <property type="molecule type" value="Genomic_DNA"/>
</dbReference>
<evidence type="ECO:0000313" key="4">
    <source>
        <dbReference type="Proteomes" id="UP000004508"/>
    </source>
</evidence>
<keyword evidence="4" id="KW-1185">Reference proteome</keyword>
<name>D6U297_KTERA</name>
<dbReference type="InterPro" id="IPR029063">
    <property type="entry name" value="SAM-dependent_MTases_sf"/>
</dbReference>
<comment type="caution">
    <text evidence="3">The sequence shown here is derived from an EMBL/GenBank/DDBJ whole genome shotgun (WGS) entry which is preliminary data.</text>
</comment>
<evidence type="ECO:0000259" key="2">
    <source>
        <dbReference type="Pfam" id="PF13649"/>
    </source>
</evidence>